<dbReference type="PANTHER" id="PTHR11135:SF1">
    <property type="entry name" value="PROTEIN YHCC"/>
    <property type="match status" value="1"/>
</dbReference>
<keyword evidence="5" id="KW-0408">Iron</keyword>
<dbReference type="InterPro" id="IPR039661">
    <property type="entry name" value="ELP3"/>
</dbReference>
<evidence type="ECO:0000256" key="4">
    <source>
        <dbReference type="ARBA" id="ARBA00022723"/>
    </source>
</evidence>
<dbReference type="Pfam" id="PF04055">
    <property type="entry name" value="Radical_SAM"/>
    <property type="match status" value="1"/>
</dbReference>
<dbReference type="InterPro" id="IPR032432">
    <property type="entry name" value="Radical_SAM_C"/>
</dbReference>
<evidence type="ECO:0000259" key="7">
    <source>
        <dbReference type="PROSITE" id="PS51918"/>
    </source>
</evidence>
<name>A0A938X609_9FIRM</name>
<keyword evidence="9" id="KW-1185">Reference proteome</keyword>
<dbReference type="SFLD" id="SFLDG01086">
    <property type="entry name" value="elongater_protein-like"/>
    <property type="match status" value="1"/>
</dbReference>
<dbReference type="EMBL" id="JACJKY010000006">
    <property type="protein sequence ID" value="MBM6920538.1"/>
    <property type="molecule type" value="Genomic_DNA"/>
</dbReference>
<dbReference type="SFLD" id="SFLDS00029">
    <property type="entry name" value="Radical_SAM"/>
    <property type="match status" value="1"/>
</dbReference>
<reference evidence="8" key="1">
    <citation type="submission" date="2020-08" db="EMBL/GenBank/DDBJ databases">
        <authorList>
            <person name="Cejkova D."/>
            <person name="Kubasova T."/>
            <person name="Jahodarova E."/>
            <person name="Rychlik I."/>
        </authorList>
    </citation>
    <scope>NUCLEOTIDE SEQUENCE</scope>
    <source>
        <strain evidence="8">An559</strain>
    </source>
</reference>
<gene>
    <name evidence="8" type="ORF">H6A12_05130</name>
</gene>
<organism evidence="8 9">
    <name type="scientific">Merdimmobilis hominis</name>
    <dbReference type="NCBI Taxonomy" id="2897707"/>
    <lineage>
        <taxon>Bacteria</taxon>
        <taxon>Bacillati</taxon>
        <taxon>Bacillota</taxon>
        <taxon>Clostridia</taxon>
        <taxon>Eubacteriales</taxon>
        <taxon>Oscillospiraceae</taxon>
        <taxon>Merdimmobilis</taxon>
    </lineage>
</organism>
<keyword evidence="2" id="KW-0004">4Fe-4S</keyword>
<dbReference type="InterPro" id="IPR006638">
    <property type="entry name" value="Elp3/MiaA/NifB-like_rSAM"/>
</dbReference>
<dbReference type="AlphaFoldDB" id="A0A938X609"/>
<evidence type="ECO:0000256" key="5">
    <source>
        <dbReference type="ARBA" id="ARBA00023004"/>
    </source>
</evidence>
<dbReference type="NCBIfam" id="TIGR01212">
    <property type="entry name" value="TIGR01212 family radical SAM protein"/>
    <property type="match status" value="1"/>
</dbReference>
<dbReference type="Gene3D" id="3.80.30.20">
    <property type="entry name" value="tm_1862 like domain"/>
    <property type="match status" value="1"/>
</dbReference>
<proteinExistence type="predicted"/>
<protein>
    <submittedName>
        <fullName evidence="8">TIGR01212 family radical SAM protein</fullName>
    </submittedName>
</protein>
<dbReference type="GO" id="GO:0051539">
    <property type="term" value="F:4 iron, 4 sulfur cluster binding"/>
    <property type="evidence" value="ECO:0007669"/>
    <property type="project" value="UniProtKB-KW"/>
</dbReference>
<reference evidence="8" key="2">
    <citation type="journal article" date="2021" name="Sci. Rep.">
        <title>The distribution of antibiotic resistance genes in chicken gut microbiota commensals.</title>
        <authorList>
            <person name="Juricova H."/>
            <person name="Matiasovicova J."/>
            <person name="Kubasova T."/>
            <person name="Cejkova D."/>
            <person name="Rychlik I."/>
        </authorList>
    </citation>
    <scope>NUCLEOTIDE SEQUENCE</scope>
    <source>
        <strain evidence="8">An559</strain>
    </source>
</reference>
<evidence type="ECO:0000256" key="1">
    <source>
        <dbReference type="ARBA" id="ARBA00001966"/>
    </source>
</evidence>
<dbReference type="InterPro" id="IPR005911">
    <property type="entry name" value="YhcC-like"/>
</dbReference>
<evidence type="ECO:0000256" key="3">
    <source>
        <dbReference type="ARBA" id="ARBA00022691"/>
    </source>
</evidence>
<dbReference type="SFLD" id="SFLDG01091">
    <property type="entry name" value="uncharacterized_CHP01210-like"/>
    <property type="match status" value="1"/>
</dbReference>
<dbReference type="Pfam" id="PF16199">
    <property type="entry name" value="Radical_SAM_C"/>
    <property type="match status" value="1"/>
</dbReference>
<accession>A0A938X609</accession>
<dbReference type="SUPFAM" id="SSF102114">
    <property type="entry name" value="Radical SAM enzymes"/>
    <property type="match status" value="1"/>
</dbReference>
<keyword evidence="4" id="KW-0479">Metal-binding</keyword>
<keyword evidence="6" id="KW-0411">Iron-sulfur</keyword>
<dbReference type="PROSITE" id="PS51918">
    <property type="entry name" value="RADICAL_SAM"/>
    <property type="match status" value="1"/>
</dbReference>
<dbReference type="InterPro" id="IPR058240">
    <property type="entry name" value="rSAM_sf"/>
</dbReference>
<evidence type="ECO:0000256" key="2">
    <source>
        <dbReference type="ARBA" id="ARBA00022485"/>
    </source>
</evidence>
<dbReference type="InterPro" id="IPR007197">
    <property type="entry name" value="rSAM"/>
</dbReference>
<evidence type="ECO:0000313" key="8">
    <source>
        <dbReference type="EMBL" id="MBM6920538.1"/>
    </source>
</evidence>
<dbReference type="GO" id="GO:0003824">
    <property type="term" value="F:catalytic activity"/>
    <property type="evidence" value="ECO:0007669"/>
    <property type="project" value="InterPro"/>
</dbReference>
<dbReference type="InterPro" id="IPR023404">
    <property type="entry name" value="rSAM_horseshoe"/>
</dbReference>
<sequence>MRTQYPNNKHYLTFDTAMKQRFGHKMIKLCLNAGFTCPNRDGTAGTGGCIYCTASGSGDFAGNPSTSITEQLTAESMRMKNKWPDKHYIAYFQANTNTYTTPERLYALCREAMSFPGVEAIAIATRPDCLPREIIDCLIKIAEEIPLFVELGLQTVFDETASRIHRGYPFSVFLSGYEALKAAGIPVTVHLINGFPWESEERMLASAKTVAALLPFGVKLHMLHVMEQTPLAALYQKKPFPLLSKEDYVSLVCRQIALFSPDTVIERLTGDGDRNHLIAPRWTTDKRGVLAAIDNYFRDHDLFQGDHFSV</sequence>
<evidence type="ECO:0000313" key="9">
    <source>
        <dbReference type="Proteomes" id="UP000774750"/>
    </source>
</evidence>
<comment type="cofactor">
    <cofactor evidence="1">
        <name>[4Fe-4S] cluster</name>
        <dbReference type="ChEBI" id="CHEBI:49883"/>
    </cofactor>
</comment>
<dbReference type="PANTHER" id="PTHR11135">
    <property type="entry name" value="HISTONE ACETYLTRANSFERASE-RELATED"/>
    <property type="match status" value="1"/>
</dbReference>
<comment type="caution">
    <text evidence="8">The sequence shown here is derived from an EMBL/GenBank/DDBJ whole genome shotgun (WGS) entry which is preliminary data.</text>
</comment>
<feature type="domain" description="Radical SAM core" evidence="7">
    <location>
        <begin position="21"/>
        <end position="262"/>
    </location>
</feature>
<keyword evidence="3" id="KW-0949">S-adenosyl-L-methionine</keyword>
<dbReference type="RefSeq" id="WP_204445517.1">
    <property type="nucleotide sequence ID" value="NZ_JACJKY010000006.1"/>
</dbReference>
<dbReference type="SMART" id="SM00729">
    <property type="entry name" value="Elp3"/>
    <property type="match status" value="1"/>
</dbReference>
<dbReference type="Proteomes" id="UP000774750">
    <property type="component" value="Unassembled WGS sequence"/>
</dbReference>
<evidence type="ECO:0000256" key="6">
    <source>
        <dbReference type="ARBA" id="ARBA00023014"/>
    </source>
</evidence>
<dbReference type="GO" id="GO:0046872">
    <property type="term" value="F:metal ion binding"/>
    <property type="evidence" value="ECO:0007669"/>
    <property type="project" value="UniProtKB-KW"/>
</dbReference>